<dbReference type="SUPFAM" id="SSF57845">
    <property type="entry name" value="B-box zinc-binding domain"/>
    <property type="match status" value="1"/>
</dbReference>
<dbReference type="InterPro" id="IPR017907">
    <property type="entry name" value="Znf_RING_CS"/>
</dbReference>
<dbReference type="AlphaFoldDB" id="A0AA89CBY5"/>
<evidence type="ECO:0000259" key="6">
    <source>
        <dbReference type="PROSITE" id="PS50119"/>
    </source>
</evidence>
<feature type="domain" description="RING-type" evidence="5">
    <location>
        <begin position="14"/>
        <end position="59"/>
    </location>
</feature>
<dbReference type="SMART" id="SM00336">
    <property type="entry name" value="BBOX"/>
    <property type="match status" value="2"/>
</dbReference>
<dbReference type="Gene3D" id="3.30.40.10">
    <property type="entry name" value="Zinc/RING finger domain, C3HC4 (zinc finger)"/>
    <property type="match status" value="1"/>
</dbReference>
<feature type="domain" description="B box-type" evidence="6">
    <location>
        <begin position="156"/>
        <end position="190"/>
    </location>
</feature>
<name>A0AA89CBY5_PINIB</name>
<dbReference type="Pfam" id="PF00097">
    <property type="entry name" value="zf-C3HC4"/>
    <property type="match status" value="1"/>
</dbReference>
<dbReference type="InterPro" id="IPR011042">
    <property type="entry name" value="6-blade_b-propeller_TolB-like"/>
</dbReference>
<dbReference type="InterPro" id="IPR000315">
    <property type="entry name" value="Znf_B-box"/>
</dbReference>
<evidence type="ECO:0000259" key="5">
    <source>
        <dbReference type="PROSITE" id="PS50089"/>
    </source>
</evidence>
<dbReference type="PROSITE" id="PS00518">
    <property type="entry name" value="ZF_RING_1"/>
    <property type="match status" value="1"/>
</dbReference>
<evidence type="ECO:0000256" key="4">
    <source>
        <dbReference type="PROSITE-ProRule" id="PRU00024"/>
    </source>
</evidence>
<protein>
    <submittedName>
        <fullName evidence="7">Uncharacterized protein</fullName>
    </submittedName>
</protein>
<proteinExistence type="predicted"/>
<comment type="caution">
    <text evidence="7">The sequence shown here is derived from an EMBL/GenBank/DDBJ whole genome shotgun (WGS) entry which is preliminary data.</text>
</comment>
<evidence type="ECO:0000313" key="7">
    <source>
        <dbReference type="EMBL" id="KAK3108837.1"/>
    </source>
</evidence>
<evidence type="ECO:0000256" key="3">
    <source>
        <dbReference type="ARBA" id="ARBA00022833"/>
    </source>
</evidence>
<sequence>MATSTDSQIDLTTCSICLETFKTPKNFPCLHSFCEGCLQTYITTSFGQTKGGVNCPVCRMFVSKPDDISIEEWAKNLPTNYILVSLIDLNETKSGQKLCAECARENESENACSWCVNCAEALCKSCYRSHRRNKTSSDHKLVELDKGLDRDIPLYHADVFCSEHTEEKVKVYCEDHSAICCMTCVMLNHRKCDHVRSIEDAASKLKKSKQTEEFSQNLQDLKICLTRLCKNRTISLQTLDLDLKQIRDDIDSLFKGLSCHLTKMKRNIMSEISDVEKEITSEIENEHFEIKCKIPAVENDLSLFQTSMKHAPPAQFIQAMEKLEEQKKLLENFVRDQSKTLRDIRVTFKANEKLMEISKIIQEFGEVNITRNTNYELQHSINRKLKIMTSMPTLTSKVDTGFHVTGIAFLENGQVVLSNHNSKKIELLEPRSSTILSSLSLPSFPWGIKIMRATEGSVAVEGKGLTFFNIQRDRILKVTEMKTEVNRDFVHHRGQFYIGCNRKIIVYDKLLRKVREITVNCDVGYMAVRDENTMCFTCESRGRELCCITMDGIPVFTYSQDKLQGTRGVTVDHTGYIYACGLNSRNVHQLSHNGKLQRIVYDNLPTGPYCIHFNTQGDKAVIGCEGKILLYDLE</sequence>
<accession>A0AA89CBY5</accession>
<dbReference type="GO" id="GO:0008270">
    <property type="term" value="F:zinc ion binding"/>
    <property type="evidence" value="ECO:0007669"/>
    <property type="project" value="UniProtKB-KW"/>
</dbReference>
<dbReference type="EMBL" id="VSWD01000001">
    <property type="protein sequence ID" value="KAK3108837.1"/>
    <property type="molecule type" value="Genomic_DNA"/>
</dbReference>
<dbReference type="PANTHER" id="PTHR25462">
    <property type="entry name" value="BONUS, ISOFORM C-RELATED"/>
    <property type="match status" value="1"/>
</dbReference>
<dbReference type="InterPro" id="IPR001841">
    <property type="entry name" value="Znf_RING"/>
</dbReference>
<dbReference type="Gene3D" id="4.10.830.40">
    <property type="match status" value="1"/>
</dbReference>
<dbReference type="Proteomes" id="UP001186944">
    <property type="component" value="Unassembled WGS sequence"/>
</dbReference>
<dbReference type="SUPFAM" id="SSF57850">
    <property type="entry name" value="RING/U-box"/>
    <property type="match status" value="1"/>
</dbReference>
<organism evidence="7 8">
    <name type="scientific">Pinctada imbricata</name>
    <name type="common">Atlantic pearl-oyster</name>
    <name type="synonym">Pinctada martensii</name>
    <dbReference type="NCBI Taxonomy" id="66713"/>
    <lineage>
        <taxon>Eukaryota</taxon>
        <taxon>Metazoa</taxon>
        <taxon>Spiralia</taxon>
        <taxon>Lophotrochozoa</taxon>
        <taxon>Mollusca</taxon>
        <taxon>Bivalvia</taxon>
        <taxon>Autobranchia</taxon>
        <taxon>Pteriomorphia</taxon>
        <taxon>Pterioida</taxon>
        <taxon>Pterioidea</taxon>
        <taxon>Pteriidae</taxon>
        <taxon>Pinctada</taxon>
    </lineage>
</organism>
<keyword evidence="8" id="KW-1185">Reference proteome</keyword>
<gene>
    <name evidence="7" type="ORF">FSP39_017006</name>
</gene>
<dbReference type="PANTHER" id="PTHR25462:SF296">
    <property type="entry name" value="MEIOTIC P26, ISOFORM F"/>
    <property type="match status" value="1"/>
</dbReference>
<evidence type="ECO:0000256" key="1">
    <source>
        <dbReference type="ARBA" id="ARBA00022723"/>
    </source>
</evidence>
<dbReference type="PROSITE" id="PS50119">
    <property type="entry name" value="ZF_BBOX"/>
    <property type="match status" value="2"/>
</dbReference>
<dbReference type="InterPro" id="IPR047153">
    <property type="entry name" value="TRIM45/56/19-like"/>
</dbReference>
<keyword evidence="2 4" id="KW-0863">Zinc-finger</keyword>
<dbReference type="CDD" id="cd19756">
    <property type="entry name" value="Bbox2"/>
    <property type="match status" value="1"/>
</dbReference>
<dbReference type="SMART" id="SM00184">
    <property type="entry name" value="RING"/>
    <property type="match status" value="1"/>
</dbReference>
<dbReference type="Gene3D" id="2.120.10.30">
    <property type="entry name" value="TolB, C-terminal domain"/>
    <property type="match status" value="1"/>
</dbReference>
<reference evidence="7" key="1">
    <citation type="submission" date="2019-08" db="EMBL/GenBank/DDBJ databases">
        <title>The improved chromosome-level genome for the pearl oyster Pinctada fucata martensii using PacBio sequencing and Hi-C.</title>
        <authorList>
            <person name="Zheng Z."/>
        </authorList>
    </citation>
    <scope>NUCLEOTIDE SEQUENCE</scope>
    <source>
        <strain evidence="7">ZZ-2019</strain>
        <tissue evidence="7">Adductor muscle</tissue>
    </source>
</reference>
<dbReference type="InterPro" id="IPR018957">
    <property type="entry name" value="Znf_C3HC4_RING-type"/>
</dbReference>
<feature type="domain" description="B box-type" evidence="6">
    <location>
        <begin position="94"/>
        <end position="144"/>
    </location>
</feature>
<keyword evidence="1" id="KW-0479">Metal-binding</keyword>
<dbReference type="SUPFAM" id="SSF63829">
    <property type="entry name" value="Calcium-dependent phosphotriesterase"/>
    <property type="match status" value="1"/>
</dbReference>
<dbReference type="Gene3D" id="3.30.160.60">
    <property type="entry name" value="Classic Zinc Finger"/>
    <property type="match status" value="1"/>
</dbReference>
<evidence type="ECO:0000313" key="8">
    <source>
        <dbReference type="Proteomes" id="UP001186944"/>
    </source>
</evidence>
<keyword evidence="3" id="KW-0862">Zinc</keyword>
<dbReference type="InterPro" id="IPR013083">
    <property type="entry name" value="Znf_RING/FYVE/PHD"/>
</dbReference>
<evidence type="ECO:0000256" key="2">
    <source>
        <dbReference type="ARBA" id="ARBA00022771"/>
    </source>
</evidence>
<dbReference type="PROSITE" id="PS50089">
    <property type="entry name" value="ZF_RING_2"/>
    <property type="match status" value="1"/>
</dbReference>